<evidence type="ECO:0000313" key="4">
    <source>
        <dbReference type="Proteomes" id="UP000546701"/>
    </source>
</evidence>
<dbReference type="InterPro" id="IPR012422">
    <property type="entry name" value="Cyt_c_oxidase_su4_bac-aa3"/>
</dbReference>
<gene>
    <name evidence="3" type="ORF">FHS99_002060</name>
</gene>
<dbReference type="SUPFAM" id="SSF81469">
    <property type="entry name" value="Bacterial aa3 type cytochrome c oxidase subunit IV"/>
    <property type="match status" value="1"/>
</dbReference>
<evidence type="ECO:0000259" key="2">
    <source>
        <dbReference type="Pfam" id="PF07835"/>
    </source>
</evidence>
<name>A0A7W9F3J1_9SPHN</name>
<keyword evidence="1" id="KW-0472">Membrane</keyword>
<dbReference type="EMBL" id="JACIJR010000004">
    <property type="protein sequence ID" value="MBB5729575.1"/>
    <property type="molecule type" value="Genomic_DNA"/>
</dbReference>
<protein>
    <recommendedName>
        <fullName evidence="2">Cytochrome c oxidase subunit IV bacterial aa3 type domain-containing protein</fullName>
    </recommendedName>
</protein>
<dbReference type="InterPro" id="IPR036596">
    <property type="entry name" value="Cyt-C_aa3_sf"/>
</dbReference>
<dbReference type="AlphaFoldDB" id="A0A7W9F3J1"/>
<keyword evidence="1" id="KW-1133">Transmembrane helix</keyword>
<dbReference type="Gene3D" id="1.20.5.160">
    <property type="entry name" value="Bacterial aa3 type cytochrome c oxidase subunit IV"/>
    <property type="match status" value="1"/>
</dbReference>
<evidence type="ECO:0000256" key="1">
    <source>
        <dbReference type="SAM" id="Phobius"/>
    </source>
</evidence>
<comment type="caution">
    <text evidence="3">The sequence shown here is derived from an EMBL/GenBank/DDBJ whole genome shotgun (WGS) entry which is preliminary data.</text>
</comment>
<dbReference type="Proteomes" id="UP000546701">
    <property type="component" value="Unassembled WGS sequence"/>
</dbReference>
<dbReference type="RefSeq" id="WP_157175703.1">
    <property type="nucleotide sequence ID" value="NZ_BMJP01000001.1"/>
</dbReference>
<proteinExistence type="predicted"/>
<dbReference type="Pfam" id="PF07835">
    <property type="entry name" value="COX4_pro_2"/>
    <property type="match status" value="1"/>
</dbReference>
<keyword evidence="1" id="KW-0812">Transmembrane</keyword>
<accession>A0A7W9F3J1</accession>
<keyword evidence="4" id="KW-1185">Reference proteome</keyword>
<evidence type="ECO:0000313" key="3">
    <source>
        <dbReference type="EMBL" id="MBB5729575.1"/>
    </source>
</evidence>
<organism evidence="3 4">
    <name type="scientific">Sphingomonas prati</name>
    <dbReference type="NCBI Taxonomy" id="1843237"/>
    <lineage>
        <taxon>Bacteria</taxon>
        <taxon>Pseudomonadati</taxon>
        <taxon>Pseudomonadota</taxon>
        <taxon>Alphaproteobacteria</taxon>
        <taxon>Sphingomonadales</taxon>
        <taxon>Sphingomonadaceae</taxon>
        <taxon>Sphingomonas</taxon>
    </lineage>
</organism>
<sequence>MAANESNGMDQKAHVSTYLGFLNMAKWGTIATIVIVAIVVFVIAS</sequence>
<feature type="transmembrane region" description="Helical" evidence="1">
    <location>
        <begin position="24"/>
        <end position="44"/>
    </location>
</feature>
<reference evidence="3 4" key="1">
    <citation type="submission" date="2020-08" db="EMBL/GenBank/DDBJ databases">
        <title>Genomic Encyclopedia of Type Strains, Phase IV (KMG-IV): sequencing the most valuable type-strain genomes for metagenomic binning, comparative biology and taxonomic classification.</title>
        <authorList>
            <person name="Goeker M."/>
        </authorList>
    </citation>
    <scope>NUCLEOTIDE SEQUENCE [LARGE SCALE GENOMIC DNA]</scope>
    <source>
        <strain evidence="3 4">DSM 103336</strain>
    </source>
</reference>
<feature type="domain" description="Cytochrome c oxidase subunit IV bacterial aa3 type" evidence="2">
    <location>
        <begin position="7"/>
        <end position="41"/>
    </location>
</feature>